<evidence type="ECO:0000313" key="2">
    <source>
        <dbReference type="EMBL" id="KAB2654882.1"/>
    </source>
</evidence>
<dbReference type="AlphaFoldDB" id="A0A7V7VQT4"/>
<evidence type="ECO:0000256" key="1">
    <source>
        <dbReference type="SAM" id="MobiDB-lite"/>
    </source>
</evidence>
<dbReference type="Proteomes" id="UP000460650">
    <property type="component" value="Unassembled WGS sequence"/>
</dbReference>
<accession>A0A7V7VQT4</accession>
<protein>
    <submittedName>
        <fullName evidence="2">Uncharacterized protein</fullName>
    </submittedName>
</protein>
<comment type="caution">
    <text evidence="2">The sequence shown here is derived from an EMBL/GenBank/DDBJ whole genome shotgun (WGS) entry which is preliminary data.</text>
</comment>
<proteinExistence type="predicted"/>
<organism evidence="2 3">
    <name type="scientific">Brucella tritici</name>
    <dbReference type="NCBI Taxonomy" id="94626"/>
    <lineage>
        <taxon>Bacteria</taxon>
        <taxon>Pseudomonadati</taxon>
        <taxon>Pseudomonadota</taxon>
        <taxon>Alphaproteobacteria</taxon>
        <taxon>Hyphomicrobiales</taxon>
        <taxon>Brucellaceae</taxon>
        <taxon>Brucella/Ochrobactrum group</taxon>
        <taxon>Brucella</taxon>
    </lineage>
</organism>
<sequence length="137" mass="15351">MKKATNFANGPELLRDRPPLGPTTLTITKEEADRIIGFPQRGIYALMYRNGKVLGGELVDGEGELPRVAASLPRYYPAETLLCVAVYRGAQRPWTGVNTGEPASDETHLLFLSYSGWQMDNQDQALRRTLEWWGGRQ</sequence>
<dbReference type="EMBL" id="WBVY01000009">
    <property type="protein sequence ID" value="KAB2654882.1"/>
    <property type="molecule type" value="Genomic_DNA"/>
</dbReference>
<gene>
    <name evidence="2" type="ORF">F9K94_22750</name>
</gene>
<name>A0A7V7VQT4_9HYPH</name>
<evidence type="ECO:0000313" key="3">
    <source>
        <dbReference type="Proteomes" id="UP000460650"/>
    </source>
</evidence>
<reference evidence="2 3" key="1">
    <citation type="submission" date="2019-09" db="EMBL/GenBank/DDBJ databases">
        <title>Taxonomic organization of the family Brucellaceae based on a phylogenomic approach.</title>
        <authorList>
            <person name="Leclercq S."/>
            <person name="Cloeckaert A."/>
            <person name="Zygmunt M.S."/>
        </authorList>
    </citation>
    <scope>NUCLEOTIDE SEQUENCE [LARGE SCALE GENOMIC DNA]</scope>
    <source>
        <strain evidence="2 3">TA93</strain>
    </source>
</reference>
<feature type="region of interest" description="Disordered" evidence="1">
    <location>
        <begin position="1"/>
        <end position="22"/>
    </location>
</feature>
<dbReference type="RefSeq" id="WP_151648830.1">
    <property type="nucleotide sequence ID" value="NZ_WBVY01000009.1"/>
</dbReference>